<dbReference type="SUPFAM" id="SSF54523">
    <property type="entry name" value="Pili subunits"/>
    <property type="match status" value="1"/>
</dbReference>
<feature type="domain" description="DUF1559" evidence="1">
    <location>
        <begin position="31"/>
        <end position="139"/>
    </location>
</feature>
<accession>A0AAE3VGN5</accession>
<reference evidence="2" key="1">
    <citation type="submission" date="2023-07" db="EMBL/GenBank/DDBJ databases">
        <title>Genomic Encyclopedia of Type Strains, Phase IV (KMG-IV): sequencing the most valuable type-strain genomes for metagenomic binning, comparative biology and taxonomic classification.</title>
        <authorList>
            <person name="Goeker M."/>
        </authorList>
    </citation>
    <scope>NUCLEOTIDE SEQUENCE</scope>
    <source>
        <strain evidence="2">DSM 24202</strain>
    </source>
</reference>
<dbReference type="InterPro" id="IPR012902">
    <property type="entry name" value="N_methyl_site"/>
</dbReference>
<dbReference type="EMBL" id="JAUSVL010000001">
    <property type="protein sequence ID" value="MDQ0290148.1"/>
    <property type="molecule type" value="Genomic_DNA"/>
</dbReference>
<protein>
    <submittedName>
        <fullName evidence="2">Prepilin-type processing-associated H-X9-DG protein/prepilin-type N-terminal cleavage/methylation domain-containing protein</fullName>
    </submittedName>
</protein>
<dbReference type="InterPro" id="IPR045584">
    <property type="entry name" value="Pilin-like"/>
</dbReference>
<name>A0AAE3VGN5_9BACT</name>
<proteinExistence type="predicted"/>
<organism evidence="2 3">
    <name type="scientific">Oligosphaera ethanolica</name>
    <dbReference type="NCBI Taxonomy" id="760260"/>
    <lineage>
        <taxon>Bacteria</taxon>
        <taxon>Pseudomonadati</taxon>
        <taxon>Lentisphaerota</taxon>
        <taxon>Oligosphaeria</taxon>
        <taxon>Oligosphaerales</taxon>
        <taxon>Oligosphaeraceae</taxon>
        <taxon>Oligosphaera</taxon>
    </lineage>
</organism>
<dbReference type="RefSeq" id="WP_307261566.1">
    <property type="nucleotide sequence ID" value="NZ_JAUSVL010000001.1"/>
</dbReference>
<dbReference type="AlphaFoldDB" id="A0AAE3VGN5"/>
<dbReference type="Gene3D" id="3.30.700.10">
    <property type="entry name" value="Glycoprotein, Type 4 Pilin"/>
    <property type="match status" value="1"/>
</dbReference>
<sequence length="260" mass="28879">MKKRFFTLIELLVVIAIIAILAAMLLPALAKAREKARSISCSSNLKQLGMKMLMYSDDYGEHLPPNFMFRTPGSVAVSTDGLRWFHVLAALEKGIALSTGNRDAIEKAMDKTYNCPSQVNTYGWSNRRGQCPNNYVSNWYSSRTQLSSPAATANNSCEPRHFASLQHSPSEQAIAMDGNLTYGQDASYQERRSYAPFTGAGVSTSNTNYWYGVGTHHNGNANVAWLDGHVESKIRAAFGSDYNSPNAVRWFKWNDSDINE</sequence>
<evidence type="ECO:0000313" key="2">
    <source>
        <dbReference type="EMBL" id="MDQ0290148.1"/>
    </source>
</evidence>
<evidence type="ECO:0000313" key="3">
    <source>
        <dbReference type="Proteomes" id="UP001238163"/>
    </source>
</evidence>
<dbReference type="Proteomes" id="UP001238163">
    <property type="component" value="Unassembled WGS sequence"/>
</dbReference>
<dbReference type="InterPro" id="IPR011453">
    <property type="entry name" value="DUF1559"/>
</dbReference>
<dbReference type="PANTHER" id="PTHR30093">
    <property type="entry name" value="GENERAL SECRETION PATHWAY PROTEIN G"/>
    <property type="match status" value="1"/>
</dbReference>
<dbReference type="NCBIfam" id="TIGR02532">
    <property type="entry name" value="IV_pilin_GFxxxE"/>
    <property type="match status" value="1"/>
</dbReference>
<gene>
    <name evidence="2" type="ORF">J3R75_002255</name>
</gene>
<dbReference type="Pfam" id="PF07596">
    <property type="entry name" value="SBP_bac_10"/>
    <property type="match status" value="1"/>
</dbReference>
<dbReference type="PANTHER" id="PTHR30093:SF2">
    <property type="entry name" value="TYPE II SECRETION SYSTEM PROTEIN H"/>
    <property type="match status" value="1"/>
</dbReference>
<keyword evidence="3" id="KW-1185">Reference proteome</keyword>
<evidence type="ECO:0000259" key="1">
    <source>
        <dbReference type="Pfam" id="PF07596"/>
    </source>
</evidence>
<comment type="caution">
    <text evidence="2">The sequence shown here is derived from an EMBL/GenBank/DDBJ whole genome shotgun (WGS) entry which is preliminary data.</text>
</comment>